<evidence type="ECO:0000313" key="2">
    <source>
        <dbReference type="EMBL" id="VEL37787.1"/>
    </source>
</evidence>
<gene>
    <name evidence="2" type="ORF">PXEA_LOCUS31227</name>
</gene>
<evidence type="ECO:0000256" key="1">
    <source>
        <dbReference type="SAM" id="MobiDB-lite"/>
    </source>
</evidence>
<sequence>MSLSEAIRSDASQCLIEFLRHISSYHNRCQQTSQPAAPVFSPGGTFSNQTSSSSSEKAIATARLLAIMANTQSSGPSTSSLSTVHSLSATGSATSGTTGGSPMSSTSAITSDVILLQFSINAPMYLIAMDQIAE</sequence>
<feature type="region of interest" description="Disordered" evidence="1">
    <location>
        <begin position="72"/>
        <end position="103"/>
    </location>
</feature>
<accession>A0A448XIZ5</accession>
<comment type="caution">
    <text evidence="2">The sequence shown here is derived from an EMBL/GenBank/DDBJ whole genome shotgun (WGS) entry which is preliminary data.</text>
</comment>
<keyword evidence="3" id="KW-1185">Reference proteome</keyword>
<name>A0A448XIZ5_9PLAT</name>
<reference evidence="2" key="1">
    <citation type="submission" date="2018-11" db="EMBL/GenBank/DDBJ databases">
        <authorList>
            <consortium name="Pathogen Informatics"/>
        </authorList>
    </citation>
    <scope>NUCLEOTIDE SEQUENCE</scope>
</reference>
<protein>
    <submittedName>
        <fullName evidence="2">Uncharacterized protein</fullName>
    </submittedName>
</protein>
<proteinExistence type="predicted"/>
<dbReference type="AlphaFoldDB" id="A0A448XIZ5"/>
<dbReference type="EMBL" id="CAAALY010255966">
    <property type="protein sequence ID" value="VEL37787.1"/>
    <property type="molecule type" value="Genomic_DNA"/>
</dbReference>
<evidence type="ECO:0000313" key="3">
    <source>
        <dbReference type="Proteomes" id="UP000784294"/>
    </source>
</evidence>
<organism evidence="2 3">
    <name type="scientific">Protopolystoma xenopodis</name>
    <dbReference type="NCBI Taxonomy" id="117903"/>
    <lineage>
        <taxon>Eukaryota</taxon>
        <taxon>Metazoa</taxon>
        <taxon>Spiralia</taxon>
        <taxon>Lophotrochozoa</taxon>
        <taxon>Platyhelminthes</taxon>
        <taxon>Monogenea</taxon>
        <taxon>Polyopisthocotylea</taxon>
        <taxon>Polystomatidea</taxon>
        <taxon>Polystomatidae</taxon>
        <taxon>Protopolystoma</taxon>
    </lineage>
</organism>
<dbReference type="Proteomes" id="UP000784294">
    <property type="component" value="Unassembled WGS sequence"/>
</dbReference>